<evidence type="ECO:0008006" key="5">
    <source>
        <dbReference type="Google" id="ProtNLM"/>
    </source>
</evidence>
<reference evidence="3 4" key="1">
    <citation type="submission" date="2019-10" db="EMBL/GenBank/DDBJ databases">
        <title>Nocardia macrotermitis sp. nov. and Nocardia aurantia sp. nov., isolated from the gut of fungus growing-termite Macrotermes natalensis.</title>
        <authorList>
            <person name="Benndorf R."/>
            <person name="Schwitalla J."/>
            <person name="Martin K."/>
            <person name="De Beer W."/>
            <person name="Kaster A.-K."/>
            <person name="Vollmers J."/>
            <person name="Poulsen M."/>
            <person name="Beemelmanns C."/>
        </authorList>
    </citation>
    <scope>NUCLEOTIDE SEQUENCE [LARGE SCALE GENOMIC DNA]</scope>
    <source>
        <strain evidence="3 4">RB56</strain>
    </source>
</reference>
<dbReference type="InterPro" id="IPR029063">
    <property type="entry name" value="SAM-dependent_MTases_sf"/>
</dbReference>
<sequence length="224" mass="24319">MTRAQSAISPDTRELFRLAEQTTGFMPPAEGEALYEAARRYAGDGTIVEIGTYCGKSSIYLGAAARETGAVVYTIDHHHGSEEHQPGWEYHDTTMVDPETGRFDTVPAFRRAIVRAGLGDSVVGIVGASVTVARIWRAPIRLLFIDGGHTEEAAQRDYDNWAHWVAAGGALAIHDVFPDPADGGRAPYHIYRKALDSGRFREVAVTGSLRVLEHDAGCGGRPQD</sequence>
<dbReference type="AlphaFoldDB" id="A0A7K0E2Z8"/>
<gene>
    <name evidence="3" type="ORF">NRB56_71330</name>
</gene>
<dbReference type="Proteomes" id="UP000431401">
    <property type="component" value="Unassembled WGS sequence"/>
</dbReference>
<proteinExistence type="predicted"/>
<dbReference type="GO" id="GO:0005886">
    <property type="term" value="C:plasma membrane"/>
    <property type="evidence" value="ECO:0007669"/>
    <property type="project" value="TreeGrafter"/>
</dbReference>
<protein>
    <recommendedName>
        <fullName evidence="5">Class I SAM-dependent methyltransferase</fullName>
    </recommendedName>
</protein>
<dbReference type="EMBL" id="WEGI01000020">
    <property type="protein sequence ID" value="MQY31524.1"/>
    <property type="molecule type" value="Genomic_DNA"/>
</dbReference>
<organism evidence="3 4">
    <name type="scientific">Nocardia aurantia</name>
    <dbReference type="NCBI Taxonomy" id="2585199"/>
    <lineage>
        <taxon>Bacteria</taxon>
        <taxon>Bacillati</taxon>
        <taxon>Actinomycetota</taxon>
        <taxon>Actinomycetes</taxon>
        <taxon>Mycobacteriales</taxon>
        <taxon>Nocardiaceae</taxon>
        <taxon>Nocardia</taxon>
    </lineage>
</organism>
<dbReference type="SUPFAM" id="SSF53335">
    <property type="entry name" value="S-adenosyl-L-methionine-dependent methyltransferases"/>
    <property type="match status" value="1"/>
</dbReference>
<evidence type="ECO:0000256" key="2">
    <source>
        <dbReference type="ARBA" id="ARBA00022679"/>
    </source>
</evidence>
<dbReference type="PANTHER" id="PTHR40048">
    <property type="entry name" value="RHAMNOSYL O-METHYLTRANSFERASE"/>
    <property type="match status" value="1"/>
</dbReference>
<dbReference type="OrthoDB" id="240750at2"/>
<keyword evidence="4" id="KW-1185">Reference proteome</keyword>
<evidence type="ECO:0000313" key="4">
    <source>
        <dbReference type="Proteomes" id="UP000431401"/>
    </source>
</evidence>
<accession>A0A7K0E2Z8</accession>
<dbReference type="GO" id="GO:0008168">
    <property type="term" value="F:methyltransferase activity"/>
    <property type="evidence" value="ECO:0007669"/>
    <property type="project" value="UniProtKB-KW"/>
</dbReference>
<dbReference type="RefSeq" id="WP_153348756.1">
    <property type="nucleotide sequence ID" value="NZ_WEGI01000020.1"/>
</dbReference>
<keyword evidence="2" id="KW-0808">Transferase</keyword>
<evidence type="ECO:0000313" key="3">
    <source>
        <dbReference type="EMBL" id="MQY31524.1"/>
    </source>
</evidence>
<dbReference type="Pfam" id="PF13578">
    <property type="entry name" value="Methyltransf_24"/>
    <property type="match status" value="1"/>
</dbReference>
<dbReference type="Gene3D" id="3.40.50.150">
    <property type="entry name" value="Vaccinia Virus protein VP39"/>
    <property type="match status" value="1"/>
</dbReference>
<evidence type="ECO:0000256" key="1">
    <source>
        <dbReference type="ARBA" id="ARBA00022603"/>
    </source>
</evidence>
<name>A0A7K0E2Z8_9NOCA</name>
<dbReference type="GO" id="GO:0071770">
    <property type="term" value="P:DIM/DIP cell wall layer assembly"/>
    <property type="evidence" value="ECO:0007669"/>
    <property type="project" value="TreeGrafter"/>
</dbReference>
<dbReference type="PANTHER" id="PTHR40048:SF1">
    <property type="entry name" value="RHAMNOSYL O-METHYLTRANSFERASE"/>
    <property type="match status" value="1"/>
</dbReference>
<comment type="caution">
    <text evidence="3">The sequence shown here is derived from an EMBL/GenBank/DDBJ whole genome shotgun (WGS) entry which is preliminary data.</text>
</comment>
<dbReference type="GO" id="GO:0032259">
    <property type="term" value="P:methylation"/>
    <property type="evidence" value="ECO:0007669"/>
    <property type="project" value="UniProtKB-KW"/>
</dbReference>
<keyword evidence="1" id="KW-0489">Methyltransferase</keyword>